<dbReference type="EMBL" id="CP040442">
    <property type="protein sequence ID" value="QOW09902.1"/>
    <property type="molecule type" value="Genomic_DNA"/>
</dbReference>
<protein>
    <submittedName>
        <fullName evidence="2">Uncharacterized protein</fullName>
    </submittedName>
</protein>
<reference evidence="2 3" key="1">
    <citation type="submission" date="2019-05" db="EMBL/GenBank/DDBJ databases">
        <title>Chryseobacterium sp. isolated from King George Island, maritime Antarctica.</title>
        <authorList>
            <person name="Peng X."/>
        </authorList>
    </citation>
    <scope>NUCLEOTIDE SEQUENCE [LARGE SCALE GENOMIC DNA]</scope>
    <source>
        <strain evidence="2 3">7-3A</strain>
    </source>
</reference>
<evidence type="ECO:0000313" key="2">
    <source>
        <dbReference type="EMBL" id="QOW09902.1"/>
    </source>
</evidence>
<name>A0A7M2Y920_9FLAO</name>
<organism evidence="2 3">
    <name type="scientific">Kaistella flava</name>
    <name type="common">ex Peng et al. 2021</name>
    <dbReference type="NCBI Taxonomy" id="2038776"/>
    <lineage>
        <taxon>Bacteria</taxon>
        <taxon>Pseudomonadati</taxon>
        <taxon>Bacteroidota</taxon>
        <taxon>Flavobacteriia</taxon>
        <taxon>Flavobacteriales</taxon>
        <taxon>Weeksellaceae</taxon>
        <taxon>Chryseobacterium group</taxon>
        <taxon>Kaistella</taxon>
    </lineage>
</organism>
<evidence type="ECO:0000313" key="3">
    <source>
        <dbReference type="Proteomes" id="UP000594195"/>
    </source>
</evidence>
<evidence type="ECO:0000256" key="1">
    <source>
        <dbReference type="SAM" id="SignalP"/>
    </source>
</evidence>
<keyword evidence="1" id="KW-0732">Signal</keyword>
<dbReference type="Proteomes" id="UP000594195">
    <property type="component" value="Chromosome"/>
</dbReference>
<feature type="chain" id="PRO_5032543575" evidence="1">
    <location>
        <begin position="23"/>
        <end position="165"/>
    </location>
</feature>
<dbReference type="AlphaFoldDB" id="A0A7M2Y920"/>
<keyword evidence="3" id="KW-1185">Reference proteome</keyword>
<dbReference type="RefSeq" id="WP_193813124.1">
    <property type="nucleotide sequence ID" value="NZ_CP040442.1"/>
</dbReference>
<accession>A0A7M2Y920</accession>
<sequence length="165" mass="18441">MKKLLISFLFILGLGLHSTLSAKNMNNSSPFPEFSKAMDLGVLCRADCTFTSCSGSGSCSCSCNWFKCTCSKEGEEEEQLAVVSMNETQYKKTKLLANILSESKNENAIQAYSSLVNMVTNLKSKNYLQFQSERAIYLKNIFNVDVETKEKLNLLFEVIGAKERV</sequence>
<dbReference type="KEGG" id="kfa:Q73A0000_05775"/>
<feature type="signal peptide" evidence="1">
    <location>
        <begin position="1"/>
        <end position="22"/>
    </location>
</feature>
<proteinExistence type="predicted"/>
<gene>
    <name evidence="2" type="ORF">Q73A0000_05775</name>
</gene>